<protein>
    <submittedName>
        <fullName evidence="1">Uncharacterized protein</fullName>
    </submittedName>
</protein>
<dbReference type="EMBL" id="JH817223">
    <property type="protein sequence ID" value="EKC32856.1"/>
    <property type="molecule type" value="Genomic_DNA"/>
</dbReference>
<evidence type="ECO:0000313" key="1">
    <source>
        <dbReference type="EMBL" id="EKC32856.1"/>
    </source>
</evidence>
<sequence length="96" mass="11206">MGEKRFLAYHMKWMRNFSPSLDLDPYMNCLMGLRKDVLGSAKEYDHTITDIVKCVEGLGVTLTDPLLHTLDFTVENQVHYLSVHRIHFLWIGQLKI</sequence>
<proteinExistence type="predicted"/>
<dbReference type="InParanoid" id="K1RFE3"/>
<accession>K1RFE3</accession>
<name>K1RFE3_MAGGI</name>
<organism evidence="1">
    <name type="scientific">Magallana gigas</name>
    <name type="common">Pacific oyster</name>
    <name type="synonym">Crassostrea gigas</name>
    <dbReference type="NCBI Taxonomy" id="29159"/>
    <lineage>
        <taxon>Eukaryota</taxon>
        <taxon>Metazoa</taxon>
        <taxon>Spiralia</taxon>
        <taxon>Lophotrochozoa</taxon>
        <taxon>Mollusca</taxon>
        <taxon>Bivalvia</taxon>
        <taxon>Autobranchia</taxon>
        <taxon>Pteriomorphia</taxon>
        <taxon>Ostreida</taxon>
        <taxon>Ostreoidea</taxon>
        <taxon>Ostreidae</taxon>
        <taxon>Magallana</taxon>
    </lineage>
</organism>
<reference evidence="1" key="1">
    <citation type="journal article" date="2012" name="Nature">
        <title>The oyster genome reveals stress adaptation and complexity of shell formation.</title>
        <authorList>
            <person name="Zhang G."/>
            <person name="Fang X."/>
            <person name="Guo X."/>
            <person name="Li L."/>
            <person name="Luo R."/>
            <person name="Xu F."/>
            <person name="Yang P."/>
            <person name="Zhang L."/>
            <person name="Wang X."/>
            <person name="Qi H."/>
            <person name="Xiong Z."/>
            <person name="Que H."/>
            <person name="Xie Y."/>
            <person name="Holland P.W."/>
            <person name="Paps J."/>
            <person name="Zhu Y."/>
            <person name="Wu F."/>
            <person name="Chen Y."/>
            <person name="Wang J."/>
            <person name="Peng C."/>
            <person name="Meng J."/>
            <person name="Yang L."/>
            <person name="Liu J."/>
            <person name="Wen B."/>
            <person name="Zhang N."/>
            <person name="Huang Z."/>
            <person name="Zhu Q."/>
            <person name="Feng Y."/>
            <person name="Mount A."/>
            <person name="Hedgecock D."/>
            <person name="Xu Z."/>
            <person name="Liu Y."/>
            <person name="Domazet-Loso T."/>
            <person name="Du Y."/>
            <person name="Sun X."/>
            <person name="Zhang S."/>
            <person name="Liu B."/>
            <person name="Cheng P."/>
            <person name="Jiang X."/>
            <person name="Li J."/>
            <person name="Fan D."/>
            <person name="Wang W."/>
            <person name="Fu W."/>
            <person name="Wang T."/>
            <person name="Wang B."/>
            <person name="Zhang J."/>
            <person name="Peng Z."/>
            <person name="Li Y."/>
            <person name="Li N."/>
            <person name="Wang J."/>
            <person name="Chen M."/>
            <person name="He Y."/>
            <person name="Tan F."/>
            <person name="Song X."/>
            <person name="Zheng Q."/>
            <person name="Huang R."/>
            <person name="Yang H."/>
            <person name="Du X."/>
            <person name="Chen L."/>
            <person name="Yang M."/>
            <person name="Gaffney P.M."/>
            <person name="Wang S."/>
            <person name="Luo L."/>
            <person name="She Z."/>
            <person name="Ming Y."/>
            <person name="Huang W."/>
            <person name="Zhang S."/>
            <person name="Huang B."/>
            <person name="Zhang Y."/>
            <person name="Qu T."/>
            <person name="Ni P."/>
            <person name="Miao G."/>
            <person name="Wang J."/>
            <person name="Wang Q."/>
            <person name="Steinberg C.E."/>
            <person name="Wang H."/>
            <person name="Li N."/>
            <person name="Qian L."/>
            <person name="Zhang G."/>
            <person name="Li Y."/>
            <person name="Yang H."/>
            <person name="Liu X."/>
            <person name="Wang J."/>
            <person name="Yin Y."/>
            <person name="Wang J."/>
        </authorList>
    </citation>
    <scope>NUCLEOTIDE SEQUENCE [LARGE SCALE GENOMIC DNA]</scope>
    <source>
        <strain evidence="1">05x7-T-G4-1.051#20</strain>
    </source>
</reference>
<gene>
    <name evidence="1" type="ORF">CGI_10024417</name>
</gene>
<dbReference type="AlphaFoldDB" id="K1RFE3"/>
<dbReference type="HOGENOM" id="CLU_2361767_0_0_1"/>